<dbReference type="Pfam" id="PF00482">
    <property type="entry name" value="T2SSF"/>
    <property type="match status" value="1"/>
</dbReference>
<comment type="caution">
    <text evidence="8">The sequence shown here is derived from an EMBL/GenBank/DDBJ whole genome shotgun (WGS) entry which is preliminary data.</text>
</comment>
<feature type="transmembrane region" description="Helical" evidence="6">
    <location>
        <begin position="69"/>
        <end position="93"/>
    </location>
</feature>
<evidence type="ECO:0000256" key="3">
    <source>
        <dbReference type="ARBA" id="ARBA00022692"/>
    </source>
</evidence>
<dbReference type="PANTHER" id="PTHR35402">
    <property type="entry name" value="INTEGRAL MEMBRANE PROTEIN-RELATED"/>
    <property type="match status" value="1"/>
</dbReference>
<evidence type="ECO:0000313" key="9">
    <source>
        <dbReference type="Proteomes" id="UP000570823"/>
    </source>
</evidence>
<feature type="transmembrane region" description="Helical" evidence="6">
    <location>
        <begin position="325"/>
        <end position="344"/>
    </location>
</feature>
<dbReference type="AlphaFoldDB" id="A0A7K4HS16"/>
<name>A0A7K4HS16_9EURY</name>
<accession>A0A7K4HS16</accession>
<gene>
    <name evidence="8" type="ORF">HWN36_10140</name>
</gene>
<reference evidence="8 9" key="1">
    <citation type="submission" date="2020-06" db="EMBL/GenBank/DDBJ databases">
        <title>Methanofollis fontis sp. nov., a methanogen isolated from marine sediments near a cold seep at Four-Way Closure Ridge offshore southwestern Taiwan.</title>
        <authorList>
            <person name="Chen S.-C."/>
            <person name="Teng N.-H."/>
            <person name="Lin Y.-S."/>
            <person name="Lai M.-C."/>
            <person name="Chen H.-H."/>
            <person name="Wang C.-C."/>
        </authorList>
    </citation>
    <scope>NUCLEOTIDE SEQUENCE [LARGE SCALE GENOMIC DNA]</scope>
    <source>
        <strain evidence="8 9">DSM 2702</strain>
    </source>
</reference>
<sequence>MGFRTLVNDLFNRGERGNAPVQPSELDRYERQEQEIIARIDTRRKMQSGIGRFLKHPFEVLTETPTNSLIATLPLAFLVFIVGFSFIIVDYGWWALFSTTMIDDVIVITVLIPVVPLAALDFIEAKREKSLENALPNFFRDVAGMNDSGMTLPNAVHIVARGEYGTLTPYIRKLDVDMSWSIPFVDAIYTFGKRLGTPLAERSVDLIAKASKAGGDVSEVLRAAAVDSYEFINLKTERANNMIIYEVIILVSFFVFLFVILVLETTFLTTMAEAGAASAASGAGSTFMGNVNIDLYKRLFSHAAMIMGFFSGLVAGQMGEARATAGLKFSAIMLIIAWVTFRFMA</sequence>
<comment type="subcellular location">
    <subcellularLocation>
        <location evidence="1">Cell membrane</location>
        <topology evidence="1">Multi-pass membrane protein</topology>
    </subcellularLocation>
</comment>
<dbReference type="InterPro" id="IPR018076">
    <property type="entry name" value="T2SS_GspF_dom"/>
</dbReference>
<feature type="domain" description="Type II secretion system protein GspF" evidence="7">
    <location>
        <begin position="138"/>
        <end position="263"/>
    </location>
</feature>
<protein>
    <submittedName>
        <fullName evidence="8">Type II secretion system F family protein</fullName>
    </submittedName>
</protein>
<evidence type="ECO:0000256" key="2">
    <source>
        <dbReference type="ARBA" id="ARBA00022475"/>
    </source>
</evidence>
<feature type="transmembrane region" description="Helical" evidence="6">
    <location>
        <begin position="299"/>
        <end position="318"/>
    </location>
</feature>
<feature type="transmembrane region" description="Helical" evidence="6">
    <location>
        <begin position="243"/>
        <end position="263"/>
    </location>
</feature>
<evidence type="ECO:0000256" key="4">
    <source>
        <dbReference type="ARBA" id="ARBA00022989"/>
    </source>
</evidence>
<dbReference type="OrthoDB" id="12374at2157"/>
<evidence type="ECO:0000313" key="8">
    <source>
        <dbReference type="EMBL" id="NVO67660.1"/>
    </source>
</evidence>
<evidence type="ECO:0000259" key="7">
    <source>
        <dbReference type="Pfam" id="PF00482"/>
    </source>
</evidence>
<dbReference type="InterPro" id="IPR056569">
    <property type="entry name" value="ArlJ-like"/>
</dbReference>
<keyword evidence="2" id="KW-1003">Cell membrane</keyword>
<keyword evidence="4 6" id="KW-1133">Transmembrane helix</keyword>
<feature type="transmembrane region" description="Helical" evidence="6">
    <location>
        <begin position="105"/>
        <end position="123"/>
    </location>
</feature>
<organism evidence="8 9">
    <name type="scientific">Methanofollis tationis</name>
    <dbReference type="NCBI Taxonomy" id="81417"/>
    <lineage>
        <taxon>Archaea</taxon>
        <taxon>Methanobacteriati</taxon>
        <taxon>Methanobacteriota</taxon>
        <taxon>Stenosarchaea group</taxon>
        <taxon>Methanomicrobia</taxon>
        <taxon>Methanomicrobiales</taxon>
        <taxon>Methanomicrobiaceae</taxon>
        <taxon>Methanofollis</taxon>
    </lineage>
</organism>
<evidence type="ECO:0000256" key="5">
    <source>
        <dbReference type="ARBA" id="ARBA00023136"/>
    </source>
</evidence>
<dbReference type="EMBL" id="JABXWR010000001">
    <property type="protein sequence ID" value="NVO67660.1"/>
    <property type="molecule type" value="Genomic_DNA"/>
</dbReference>
<dbReference type="PANTHER" id="PTHR35402:SF1">
    <property type="entry name" value="TYPE II SECRETION SYSTEM PROTEIN GSPF DOMAIN-CONTAINING PROTEIN"/>
    <property type="match status" value="1"/>
</dbReference>
<evidence type="ECO:0000256" key="1">
    <source>
        <dbReference type="ARBA" id="ARBA00004651"/>
    </source>
</evidence>
<dbReference type="GO" id="GO:0005886">
    <property type="term" value="C:plasma membrane"/>
    <property type="evidence" value="ECO:0007669"/>
    <property type="project" value="UniProtKB-SubCell"/>
</dbReference>
<keyword evidence="9" id="KW-1185">Reference proteome</keyword>
<evidence type="ECO:0000256" key="6">
    <source>
        <dbReference type="SAM" id="Phobius"/>
    </source>
</evidence>
<proteinExistence type="predicted"/>
<keyword evidence="3 6" id="KW-0812">Transmembrane</keyword>
<keyword evidence="5 6" id="KW-0472">Membrane</keyword>
<dbReference type="Proteomes" id="UP000570823">
    <property type="component" value="Unassembled WGS sequence"/>
</dbReference>
<dbReference type="RefSeq" id="WP_176789223.1">
    <property type="nucleotide sequence ID" value="NZ_JABXWR010000001.1"/>
</dbReference>